<gene>
    <name evidence="5" type="ORF">OQ273_07735</name>
</gene>
<dbReference type="SMART" id="SM00895">
    <property type="entry name" value="FCD"/>
    <property type="match status" value="1"/>
</dbReference>
<dbReference type="Proteomes" id="UP001151234">
    <property type="component" value="Unassembled WGS sequence"/>
</dbReference>
<evidence type="ECO:0000313" key="6">
    <source>
        <dbReference type="Proteomes" id="UP001151234"/>
    </source>
</evidence>
<dbReference type="Pfam" id="PF07729">
    <property type="entry name" value="FCD"/>
    <property type="match status" value="1"/>
</dbReference>
<name>A0A9X3UG52_9HYPH</name>
<evidence type="ECO:0000256" key="2">
    <source>
        <dbReference type="ARBA" id="ARBA00023125"/>
    </source>
</evidence>
<dbReference type="InterPro" id="IPR011711">
    <property type="entry name" value="GntR_C"/>
</dbReference>
<sequence>MTVVKSSSVHSAGQSTSVHIHDVLVGRIQRGEISPQDRLVDTAIAMEFGVSRMPARDALMRLAHEGYLEPTTRGFVLPRLDHVEILEIFELRQLLEPRAAALAAQNLSDEDLETLEQSLGNAGAAMAAGDQERFFRACEIFRNGWIAAVSNSSLRGALHRYMTQVQAVRLMTFADPANHMLIVEGNTRLFEAFLARDAVGAADRIMRFVFDGKAAYLAAHAEMKIDRQRPPAKAG</sequence>
<dbReference type="Pfam" id="PF00392">
    <property type="entry name" value="GntR"/>
    <property type="match status" value="1"/>
</dbReference>
<accession>A0A9X3UG52</accession>
<evidence type="ECO:0000313" key="5">
    <source>
        <dbReference type="EMBL" id="MDA5398457.1"/>
    </source>
</evidence>
<evidence type="ECO:0000259" key="4">
    <source>
        <dbReference type="PROSITE" id="PS50949"/>
    </source>
</evidence>
<dbReference type="GO" id="GO:0003677">
    <property type="term" value="F:DNA binding"/>
    <property type="evidence" value="ECO:0007669"/>
    <property type="project" value="UniProtKB-KW"/>
</dbReference>
<dbReference type="InterPro" id="IPR036390">
    <property type="entry name" value="WH_DNA-bd_sf"/>
</dbReference>
<comment type="caution">
    <text evidence="5">The sequence shown here is derived from an EMBL/GenBank/DDBJ whole genome shotgun (WGS) entry which is preliminary data.</text>
</comment>
<dbReference type="SUPFAM" id="SSF48008">
    <property type="entry name" value="GntR ligand-binding domain-like"/>
    <property type="match status" value="1"/>
</dbReference>
<dbReference type="InterPro" id="IPR000524">
    <property type="entry name" value="Tscrpt_reg_HTH_GntR"/>
</dbReference>
<dbReference type="PANTHER" id="PTHR43537">
    <property type="entry name" value="TRANSCRIPTIONAL REGULATOR, GNTR FAMILY"/>
    <property type="match status" value="1"/>
</dbReference>
<dbReference type="InterPro" id="IPR008920">
    <property type="entry name" value="TF_FadR/GntR_C"/>
</dbReference>
<protein>
    <submittedName>
        <fullName evidence="5">GntR family transcriptional regulator</fullName>
    </submittedName>
</protein>
<dbReference type="PANTHER" id="PTHR43537:SF24">
    <property type="entry name" value="GLUCONATE OPERON TRANSCRIPTIONAL REPRESSOR"/>
    <property type="match status" value="1"/>
</dbReference>
<dbReference type="GO" id="GO:0003700">
    <property type="term" value="F:DNA-binding transcription factor activity"/>
    <property type="evidence" value="ECO:0007669"/>
    <property type="project" value="InterPro"/>
</dbReference>
<reference evidence="5" key="1">
    <citation type="submission" date="2022-11" db="EMBL/GenBank/DDBJ databases">
        <title>Draft genome sequence of Hoeflea poritis E7-10 and Hoeflea prorocentri PM5-8, separated from scleractinian coral Porites lutea and marine dinoflagellate.</title>
        <authorList>
            <person name="Zhang G."/>
            <person name="Wei Q."/>
            <person name="Cai L."/>
        </authorList>
    </citation>
    <scope>NUCLEOTIDE SEQUENCE</scope>
    <source>
        <strain evidence="5">PM5-8</strain>
    </source>
</reference>
<dbReference type="EMBL" id="JAPJZI010000001">
    <property type="protein sequence ID" value="MDA5398457.1"/>
    <property type="molecule type" value="Genomic_DNA"/>
</dbReference>
<dbReference type="AlphaFoldDB" id="A0A9X3UG52"/>
<dbReference type="InterPro" id="IPR036388">
    <property type="entry name" value="WH-like_DNA-bd_sf"/>
</dbReference>
<dbReference type="SUPFAM" id="SSF46785">
    <property type="entry name" value="Winged helix' DNA-binding domain"/>
    <property type="match status" value="1"/>
</dbReference>
<proteinExistence type="predicted"/>
<keyword evidence="2" id="KW-0238">DNA-binding</keyword>
<keyword evidence="1" id="KW-0805">Transcription regulation</keyword>
<dbReference type="RefSeq" id="WP_267989878.1">
    <property type="nucleotide sequence ID" value="NZ_JAPJZI010000001.1"/>
</dbReference>
<organism evidence="5 6">
    <name type="scientific">Hoeflea prorocentri</name>
    <dbReference type="NCBI Taxonomy" id="1922333"/>
    <lineage>
        <taxon>Bacteria</taxon>
        <taxon>Pseudomonadati</taxon>
        <taxon>Pseudomonadota</taxon>
        <taxon>Alphaproteobacteria</taxon>
        <taxon>Hyphomicrobiales</taxon>
        <taxon>Rhizobiaceae</taxon>
        <taxon>Hoeflea</taxon>
    </lineage>
</organism>
<evidence type="ECO:0000256" key="1">
    <source>
        <dbReference type="ARBA" id="ARBA00023015"/>
    </source>
</evidence>
<dbReference type="PROSITE" id="PS50949">
    <property type="entry name" value="HTH_GNTR"/>
    <property type="match status" value="1"/>
</dbReference>
<evidence type="ECO:0000256" key="3">
    <source>
        <dbReference type="ARBA" id="ARBA00023163"/>
    </source>
</evidence>
<dbReference type="Gene3D" id="1.20.120.530">
    <property type="entry name" value="GntR ligand-binding domain-like"/>
    <property type="match status" value="1"/>
</dbReference>
<dbReference type="Gene3D" id="1.10.10.10">
    <property type="entry name" value="Winged helix-like DNA-binding domain superfamily/Winged helix DNA-binding domain"/>
    <property type="match status" value="1"/>
</dbReference>
<dbReference type="SMART" id="SM00345">
    <property type="entry name" value="HTH_GNTR"/>
    <property type="match status" value="1"/>
</dbReference>
<feature type="domain" description="HTH gntR-type" evidence="4">
    <location>
        <begin position="14"/>
        <end position="80"/>
    </location>
</feature>
<keyword evidence="3" id="KW-0804">Transcription</keyword>
<keyword evidence="6" id="KW-1185">Reference proteome</keyword>